<dbReference type="InterPro" id="IPR050613">
    <property type="entry name" value="Sec_Metabolite_Reg"/>
</dbReference>
<feature type="region of interest" description="Disordered" evidence="4">
    <location>
        <begin position="114"/>
        <end position="173"/>
    </location>
</feature>
<dbReference type="InterPro" id="IPR001138">
    <property type="entry name" value="Zn2Cys6_DnaBD"/>
</dbReference>
<sequence>MFSSHPLENTPNSQSSVSDKLHASPPAAAATPHPRDGEDDGRRDGGLRTDDGDGNVDGEPAKKKQRRNKPTLSCLPCVERKTKCDRGRPICINCSKRGTPCHYSPVADLIASGSVGERRVSKSRKSNAVKTPASASLAGPLSPVSSGDPSRNSYRGASLSSTGSTTQLLSNVPHTKPTPSNIFGIAQQHPFTNYWTCQGGLAEVVGVLPSKDQADILISNYFESVDPVYPIIDKDQFYLDYIRFWSLDEVGRASSDAALLGLHFAMYALGTQFTTMNSEEERQQSAEFYASAAHQALRISSYLCRTSIRSIQSMVLLCYFLMNDNKASDAWAFAGVLVRQAYAFGLNRNPDIIIPHASAAEKQQRRKVWQAVYFQDTFLTVLLKLPPTATFSDNLVEGLLTETVPSPYPPPSSSNPMSICHIAPPSTTTGPPESQSLLDAQNDTLFIKLMWQLANLVQPTICMPRALDTPVTTSSDSRSTMISLYRNFYASMPKTLATHTPASFTAFARQNPRMAKQSLFLRSNYWHCVMIILAEEDCGNGLRCDLNGAIEACRKAMASFFDLWENFPTDAGVWWVFMHRSFEEALVVARLLCTLPETLLRPTGTDIEPFFRAAKNDAVRVLDILEHIGSVAPDMQKTRTEVLRKAFEAIGW</sequence>
<dbReference type="Pfam" id="PF04082">
    <property type="entry name" value="Fungal_trans"/>
    <property type="match status" value="1"/>
</dbReference>
<dbReference type="PROSITE" id="PS50048">
    <property type="entry name" value="ZN2_CY6_FUNGAL_2"/>
    <property type="match status" value="1"/>
</dbReference>
<dbReference type="SMART" id="SM00066">
    <property type="entry name" value="GAL4"/>
    <property type="match status" value="1"/>
</dbReference>
<evidence type="ECO:0000256" key="4">
    <source>
        <dbReference type="SAM" id="MobiDB-lite"/>
    </source>
</evidence>
<evidence type="ECO:0000256" key="1">
    <source>
        <dbReference type="ARBA" id="ARBA00004123"/>
    </source>
</evidence>
<dbReference type="PANTHER" id="PTHR31001">
    <property type="entry name" value="UNCHARACTERIZED TRANSCRIPTIONAL REGULATORY PROTEIN"/>
    <property type="match status" value="1"/>
</dbReference>
<keyword evidence="7" id="KW-1185">Reference proteome</keyword>
<organism evidence="6 7">
    <name type="scientific">Aulographum hederae CBS 113979</name>
    <dbReference type="NCBI Taxonomy" id="1176131"/>
    <lineage>
        <taxon>Eukaryota</taxon>
        <taxon>Fungi</taxon>
        <taxon>Dikarya</taxon>
        <taxon>Ascomycota</taxon>
        <taxon>Pezizomycotina</taxon>
        <taxon>Dothideomycetes</taxon>
        <taxon>Pleosporomycetidae</taxon>
        <taxon>Aulographales</taxon>
        <taxon>Aulographaceae</taxon>
    </lineage>
</organism>
<dbReference type="Gene3D" id="4.10.240.10">
    <property type="entry name" value="Zn(2)-C6 fungal-type DNA-binding domain"/>
    <property type="match status" value="1"/>
</dbReference>
<feature type="compositionally biased region" description="Low complexity" evidence="4">
    <location>
        <begin position="158"/>
        <end position="170"/>
    </location>
</feature>
<feature type="domain" description="Zn(2)-C6 fungal-type" evidence="5">
    <location>
        <begin position="73"/>
        <end position="103"/>
    </location>
</feature>
<evidence type="ECO:0000256" key="3">
    <source>
        <dbReference type="ARBA" id="ARBA00023242"/>
    </source>
</evidence>
<reference evidence="6" key="1">
    <citation type="journal article" date="2020" name="Stud. Mycol.">
        <title>101 Dothideomycetes genomes: a test case for predicting lifestyles and emergence of pathogens.</title>
        <authorList>
            <person name="Haridas S."/>
            <person name="Albert R."/>
            <person name="Binder M."/>
            <person name="Bloem J."/>
            <person name="Labutti K."/>
            <person name="Salamov A."/>
            <person name="Andreopoulos B."/>
            <person name="Baker S."/>
            <person name="Barry K."/>
            <person name="Bills G."/>
            <person name="Bluhm B."/>
            <person name="Cannon C."/>
            <person name="Castanera R."/>
            <person name="Culley D."/>
            <person name="Daum C."/>
            <person name="Ezra D."/>
            <person name="Gonzalez J."/>
            <person name="Henrissat B."/>
            <person name="Kuo A."/>
            <person name="Liang C."/>
            <person name="Lipzen A."/>
            <person name="Lutzoni F."/>
            <person name="Magnuson J."/>
            <person name="Mondo S."/>
            <person name="Nolan M."/>
            <person name="Ohm R."/>
            <person name="Pangilinan J."/>
            <person name="Park H.-J."/>
            <person name="Ramirez L."/>
            <person name="Alfaro M."/>
            <person name="Sun H."/>
            <person name="Tritt A."/>
            <person name="Yoshinaga Y."/>
            <person name="Zwiers L.-H."/>
            <person name="Turgeon B."/>
            <person name="Goodwin S."/>
            <person name="Spatafora J."/>
            <person name="Crous P."/>
            <person name="Grigoriev I."/>
        </authorList>
    </citation>
    <scope>NUCLEOTIDE SEQUENCE</scope>
    <source>
        <strain evidence="6">CBS 113979</strain>
    </source>
</reference>
<dbReference type="GO" id="GO:0005634">
    <property type="term" value="C:nucleus"/>
    <property type="evidence" value="ECO:0007669"/>
    <property type="project" value="UniProtKB-SubCell"/>
</dbReference>
<dbReference type="Pfam" id="PF00172">
    <property type="entry name" value="Zn_clus"/>
    <property type="match status" value="1"/>
</dbReference>
<dbReference type="PANTHER" id="PTHR31001:SF81">
    <property type="entry name" value="ZN(II)2CYS6 TRANSCRIPTION FACTOR"/>
    <property type="match status" value="1"/>
</dbReference>
<evidence type="ECO:0000259" key="5">
    <source>
        <dbReference type="PROSITE" id="PS50048"/>
    </source>
</evidence>
<dbReference type="OrthoDB" id="2406834at2759"/>
<gene>
    <name evidence="6" type="ORF">K402DRAFT_388003</name>
</gene>
<dbReference type="AlphaFoldDB" id="A0A6G1HH42"/>
<feature type="compositionally biased region" description="Polar residues" evidence="4">
    <location>
        <begin position="1"/>
        <end position="18"/>
    </location>
</feature>
<dbReference type="CDD" id="cd12148">
    <property type="entry name" value="fungal_TF_MHR"/>
    <property type="match status" value="1"/>
</dbReference>
<dbReference type="GO" id="GO:0000981">
    <property type="term" value="F:DNA-binding transcription factor activity, RNA polymerase II-specific"/>
    <property type="evidence" value="ECO:0007669"/>
    <property type="project" value="InterPro"/>
</dbReference>
<dbReference type="GO" id="GO:0006351">
    <property type="term" value="P:DNA-templated transcription"/>
    <property type="evidence" value="ECO:0007669"/>
    <property type="project" value="InterPro"/>
</dbReference>
<feature type="region of interest" description="Disordered" evidence="4">
    <location>
        <begin position="1"/>
        <end position="69"/>
    </location>
</feature>
<evidence type="ECO:0000256" key="2">
    <source>
        <dbReference type="ARBA" id="ARBA00022723"/>
    </source>
</evidence>
<dbReference type="CDD" id="cd00067">
    <property type="entry name" value="GAL4"/>
    <property type="match status" value="1"/>
</dbReference>
<dbReference type="EMBL" id="ML977137">
    <property type="protein sequence ID" value="KAF1992349.1"/>
    <property type="molecule type" value="Genomic_DNA"/>
</dbReference>
<name>A0A6G1HH42_9PEZI</name>
<evidence type="ECO:0000313" key="7">
    <source>
        <dbReference type="Proteomes" id="UP000800041"/>
    </source>
</evidence>
<dbReference type="InterPro" id="IPR007219">
    <property type="entry name" value="XnlR_reg_dom"/>
</dbReference>
<keyword evidence="3" id="KW-0539">Nucleus</keyword>
<feature type="compositionally biased region" description="Low complexity" evidence="4">
    <location>
        <begin position="23"/>
        <end position="32"/>
    </location>
</feature>
<dbReference type="GO" id="GO:0008270">
    <property type="term" value="F:zinc ion binding"/>
    <property type="evidence" value="ECO:0007669"/>
    <property type="project" value="InterPro"/>
</dbReference>
<comment type="subcellular location">
    <subcellularLocation>
        <location evidence="1">Nucleus</location>
    </subcellularLocation>
</comment>
<protein>
    <recommendedName>
        <fullName evidence="5">Zn(2)-C6 fungal-type domain-containing protein</fullName>
    </recommendedName>
</protein>
<dbReference type="InterPro" id="IPR036864">
    <property type="entry name" value="Zn2-C6_fun-type_DNA-bd_sf"/>
</dbReference>
<dbReference type="SUPFAM" id="SSF57701">
    <property type="entry name" value="Zn2/Cys6 DNA-binding domain"/>
    <property type="match status" value="1"/>
</dbReference>
<feature type="compositionally biased region" description="Polar residues" evidence="4">
    <location>
        <begin position="143"/>
        <end position="155"/>
    </location>
</feature>
<dbReference type="Proteomes" id="UP000800041">
    <property type="component" value="Unassembled WGS sequence"/>
</dbReference>
<dbReference type="GO" id="GO:0003677">
    <property type="term" value="F:DNA binding"/>
    <property type="evidence" value="ECO:0007669"/>
    <property type="project" value="InterPro"/>
</dbReference>
<feature type="compositionally biased region" description="Basic and acidic residues" evidence="4">
    <location>
        <begin position="33"/>
        <end position="51"/>
    </location>
</feature>
<accession>A0A6G1HH42</accession>
<evidence type="ECO:0000313" key="6">
    <source>
        <dbReference type="EMBL" id="KAF1992349.1"/>
    </source>
</evidence>
<proteinExistence type="predicted"/>
<keyword evidence="2" id="KW-0479">Metal-binding</keyword>